<dbReference type="RefSeq" id="WP_014811893.1">
    <property type="nucleotide sequence ID" value="NC_018025.1"/>
</dbReference>
<evidence type="ECO:0000256" key="5">
    <source>
        <dbReference type="ARBA" id="ARBA00022989"/>
    </source>
</evidence>
<feature type="transmembrane region" description="Helical" evidence="7">
    <location>
        <begin position="368"/>
        <end position="390"/>
    </location>
</feature>
<keyword evidence="9" id="KW-1185">Reference proteome</keyword>
<dbReference type="Pfam" id="PF03916">
    <property type="entry name" value="NrfD"/>
    <property type="match status" value="1"/>
</dbReference>
<dbReference type="STRING" id="706587.Desti_4131"/>
<sequence>MARSGFIVSAIKRLFTGPPLYYIWMLGLTILAGIGIAAYTVQLEKGLIITGMTSYVSWGFYIGNFTFLVGVAAAAVLLIIPAYLYDFGPIRDIVIVGEALAVSALAMCMMFVTADLGRPDRIWHLLPGLGILNLPKSLLGWDIVVLNGYMFLNLFIPGYILWKAYNNRPVNMRFIWPFILLSIPWAVSIHTVTAFIYNGLAARPFWNASILAPRFLASAFCSGPALVIILYQIVRHYTRFHVKDEALFKIAEMISIAMAVNLFLLLAEFYKELYSNTHHLSPLLYLYAGLHGKGVLVPWIWTALIFNVIAFLIFLIPTTRKNFVTLNVGCVLIIIGIWIEKGMGLIIPGFIPAPLGEVWEYVPTTLELLVAMGIWAIGLLILTTILKIIIPIETGEFTSARNAETARLGHHHVPA</sequence>
<keyword evidence="4 7" id="KW-0812">Transmembrane</keyword>
<feature type="transmembrane region" description="Helical" evidence="7">
    <location>
        <begin position="61"/>
        <end position="84"/>
    </location>
</feature>
<feature type="transmembrane region" description="Helical" evidence="7">
    <location>
        <begin position="174"/>
        <end position="196"/>
    </location>
</feature>
<evidence type="ECO:0000256" key="7">
    <source>
        <dbReference type="SAM" id="Phobius"/>
    </source>
</evidence>
<proteinExistence type="inferred from homology"/>
<evidence type="ECO:0000256" key="1">
    <source>
        <dbReference type="ARBA" id="ARBA00004651"/>
    </source>
</evidence>
<gene>
    <name evidence="8" type="ordered locus">Desti_4131</name>
</gene>
<feature type="transmembrane region" description="Helical" evidence="7">
    <location>
        <begin position="323"/>
        <end position="348"/>
    </location>
</feature>
<comment type="similarity">
    <text evidence="2">Belongs to the NrfD family.</text>
</comment>
<dbReference type="GO" id="GO:0005886">
    <property type="term" value="C:plasma membrane"/>
    <property type="evidence" value="ECO:0007669"/>
    <property type="project" value="UniProtKB-SubCell"/>
</dbReference>
<dbReference type="Gene3D" id="1.20.1630.10">
    <property type="entry name" value="Formate dehydrogenase/DMSO reductase domain"/>
    <property type="match status" value="1"/>
</dbReference>
<dbReference type="InterPro" id="IPR005614">
    <property type="entry name" value="NrfD-like"/>
</dbReference>
<dbReference type="eggNOG" id="COG5557">
    <property type="taxonomic scope" value="Bacteria"/>
</dbReference>
<evidence type="ECO:0000313" key="9">
    <source>
        <dbReference type="Proteomes" id="UP000006055"/>
    </source>
</evidence>
<dbReference type="NCBIfam" id="NF045798">
    <property type="entry name" value="DsrP"/>
    <property type="match status" value="1"/>
</dbReference>
<evidence type="ECO:0000256" key="2">
    <source>
        <dbReference type="ARBA" id="ARBA00008929"/>
    </source>
</evidence>
<dbReference type="OrthoDB" id="9768846at2"/>
<feature type="transmembrane region" description="Helical" evidence="7">
    <location>
        <begin position="216"/>
        <end position="234"/>
    </location>
</feature>
<dbReference type="AlphaFoldDB" id="I4CB28"/>
<feature type="transmembrane region" description="Helical" evidence="7">
    <location>
        <begin position="93"/>
        <end position="114"/>
    </location>
</feature>
<name>I4CB28_DESTA</name>
<keyword evidence="5 7" id="KW-1133">Transmembrane helix</keyword>
<dbReference type="PANTHER" id="PTHR43044">
    <property type="match status" value="1"/>
</dbReference>
<dbReference type="EMBL" id="CP003360">
    <property type="protein sequence ID" value="AFM26769.1"/>
    <property type="molecule type" value="Genomic_DNA"/>
</dbReference>
<keyword evidence="6 7" id="KW-0472">Membrane</keyword>
<organism evidence="8 9">
    <name type="scientific">Desulfomonile tiedjei (strain ATCC 49306 / DSM 6799 / DCB-1)</name>
    <dbReference type="NCBI Taxonomy" id="706587"/>
    <lineage>
        <taxon>Bacteria</taxon>
        <taxon>Pseudomonadati</taxon>
        <taxon>Thermodesulfobacteriota</taxon>
        <taxon>Desulfomonilia</taxon>
        <taxon>Desulfomonilales</taxon>
        <taxon>Desulfomonilaceae</taxon>
        <taxon>Desulfomonile</taxon>
    </lineage>
</organism>
<dbReference type="KEGG" id="dti:Desti_4131"/>
<evidence type="ECO:0000256" key="6">
    <source>
        <dbReference type="ARBA" id="ARBA00023136"/>
    </source>
</evidence>
<feature type="transmembrane region" description="Helical" evidence="7">
    <location>
        <begin position="246"/>
        <end position="267"/>
    </location>
</feature>
<dbReference type="Proteomes" id="UP000006055">
    <property type="component" value="Chromosome"/>
</dbReference>
<feature type="transmembrane region" description="Helical" evidence="7">
    <location>
        <begin position="296"/>
        <end position="316"/>
    </location>
</feature>
<evidence type="ECO:0000256" key="4">
    <source>
        <dbReference type="ARBA" id="ARBA00022692"/>
    </source>
</evidence>
<comment type="subcellular location">
    <subcellularLocation>
        <location evidence="1">Cell membrane</location>
        <topology evidence="1">Multi-pass membrane protein</topology>
    </subcellularLocation>
</comment>
<dbReference type="HOGENOM" id="CLU_045348_4_0_7"/>
<dbReference type="PATRIC" id="fig|706587.4.peg.4681"/>
<dbReference type="InterPro" id="IPR054823">
    <property type="entry name" value="DsrP-like"/>
</dbReference>
<feature type="transmembrane region" description="Helical" evidence="7">
    <location>
        <begin position="138"/>
        <end position="162"/>
    </location>
</feature>
<reference evidence="9" key="1">
    <citation type="submission" date="2012-06" db="EMBL/GenBank/DDBJ databases">
        <title>Complete sequence of chromosome of Desulfomonile tiedjei DSM 6799.</title>
        <authorList>
            <person name="Lucas S."/>
            <person name="Copeland A."/>
            <person name="Lapidus A."/>
            <person name="Glavina del Rio T."/>
            <person name="Dalin E."/>
            <person name="Tice H."/>
            <person name="Bruce D."/>
            <person name="Goodwin L."/>
            <person name="Pitluck S."/>
            <person name="Peters L."/>
            <person name="Ovchinnikova G."/>
            <person name="Zeytun A."/>
            <person name="Lu M."/>
            <person name="Kyrpides N."/>
            <person name="Mavromatis K."/>
            <person name="Ivanova N."/>
            <person name="Brettin T."/>
            <person name="Detter J.C."/>
            <person name="Han C."/>
            <person name="Larimer F."/>
            <person name="Land M."/>
            <person name="Hauser L."/>
            <person name="Markowitz V."/>
            <person name="Cheng J.-F."/>
            <person name="Hugenholtz P."/>
            <person name="Woyke T."/>
            <person name="Wu D."/>
            <person name="Spring S."/>
            <person name="Schroeder M."/>
            <person name="Brambilla E."/>
            <person name="Klenk H.-P."/>
            <person name="Eisen J.A."/>
        </authorList>
    </citation>
    <scope>NUCLEOTIDE SEQUENCE [LARGE SCALE GENOMIC DNA]</scope>
    <source>
        <strain evidence="9">ATCC 49306 / DSM 6799 / DCB-1</strain>
    </source>
</reference>
<evidence type="ECO:0000256" key="3">
    <source>
        <dbReference type="ARBA" id="ARBA00022475"/>
    </source>
</evidence>
<keyword evidence="3" id="KW-1003">Cell membrane</keyword>
<dbReference type="PANTHER" id="PTHR43044:SF2">
    <property type="entry name" value="POLYSULPHIDE REDUCTASE NRFD"/>
    <property type="match status" value="1"/>
</dbReference>
<accession>I4CB28</accession>
<protein>
    <submittedName>
        <fullName evidence="8">Polysulfide reductase</fullName>
    </submittedName>
</protein>
<evidence type="ECO:0000313" key="8">
    <source>
        <dbReference type="EMBL" id="AFM26769.1"/>
    </source>
</evidence>
<feature type="transmembrane region" description="Helical" evidence="7">
    <location>
        <begin position="21"/>
        <end position="41"/>
    </location>
</feature>